<dbReference type="InterPro" id="IPR027417">
    <property type="entry name" value="P-loop_NTPase"/>
</dbReference>
<organism evidence="1 2">
    <name type="scientific">Mytilus coruscus</name>
    <name type="common">Sea mussel</name>
    <dbReference type="NCBI Taxonomy" id="42192"/>
    <lineage>
        <taxon>Eukaryota</taxon>
        <taxon>Metazoa</taxon>
        <taxon>Spiralia</taxon>
        <taxon>Lophotrochozoa</taxon>
        <taxon>Mollusca</taxon>
        <taxon>Bivalvia</taxon>
        <taxon>Autobranchia</taxon>
        <taxon>Pteriomorphia</taxon>
        <taxon>Mytilida</taxon>
        <taxon>Mytiloidea</taxon>
        <taxon>Mytilidae</taxon>
        <taxon>Mytilinae</taxon>
        <taxon>Mytilus</taxon>
    </lineage>
</organism>
<sequence length="251" mass="28441">MGVDLGGLKEVEDMKTRMILSLKKCEGEPNYKDVVGNSMISVKTENRKNREKLVKLLMDMKDRLGQVTEEISNEIVSGQECDVIKGFLESERTIQNLDLDINNKLGALRRDACSIFVHGESFSGKSSILNLLLGEEVVPTFFRRYSSTILRICYYKQRGAKIIYENGKVEKIKNIPPGETYSKLEPFLIDNSDGYRKPIRECGLILIESARDGETDETGQVILKFVNENQIDGFLYVIKADNANGVEEERE</sequence>
<proteinExistence type="predicted"/>
<dbReference type="AlphaFoldDB" id="A0A6J8DPU4"/>
<dbReference type="Proteomes" id="UP000507470">
    <property type="component" value="Unassembled WGS sequence"/>
</dbReference>
<dbReference type="Gene3D" id="3.40.50.300">
    <property type="entry name" value="P-loop containing nucleotide triphosphate hydrolases"/>
    <property type="match status" value="1"/>
</dbReference>
<dbReference type="PANTHER" id="PTHR26392">
    <property type="entry name" value="MITOGEN-ACTIVATED PROTEIN KINASE KINASE KINASE 7-RELATED"/>
    <property type="match status" value="1"/>
</dbReference>
<dbReference type="OrthoDB" id="8927528at2759"/>
<dbReference type="EMBL" id="CACVKT020007647">
    <property type="protein sequence ID" value="CAC5409767.1"/>
    <property type="molecule type" value="Genomic_DNA"/>
</dbReference>
<evidence type="ECO:0000313" key="1">
    <source>
        <dbReference type="EMBL" id="CAC5409767.1"/>
    </source>
</evidence>
<evidence type="ECO:0000313" key="2">
    <source>
        <dbReference type="Proteomes" id="UP000507470"/>
    </source>
</evidence>
<dbReference type="PANTHER" id="PTHR26392:SF92">
    <property type="entry name" value="PROTEIN KINASE DOMAIN-CONTAINING PROTEIN"/>
    <property type="match status" value="1"/>
</dbReference>
<protein>
    <submittedName>
        <fullName evidence="1">Uncharacterized protein</fullName>
    </submittedName>
</protein>
<reference evidence="1 2" key="1">
    <citation type="submission" date="2020-06" db="EMBL/GenBank/DDBJ databases">
        <authorList>
            <person name="Li R."/>
            <person name="Bekaert M."/>
        </authorList>
    </citation>
    <scope>NUCLEOTIDE SEQUENCE [LARGE SCALE GENOMIC DNA]</scope>
    <source>
        <strain evidence="2">wild</strain>
    </source>
</reference>
<accession>A0A6J8DPU4</accession>
<name>A0A6J8DPU4_MYTCO</name>
<dbReference type="SUPFAM" id="SSF52540">
    <property type="entry name" value="P-loop containing nucleoside triphosphate hydrolases"/>
    <property type="match status" value="1"/>
</dbReference>
<gene>
    <name evidence="1" type="ORF">MCOR_43015</name>
</gene>
<keyword evidence="2" id="KW-1185">Reference proteome</keyword>